<gene>
    <name evidence="1" type="ORF">Cgig2_033774</name>
</gene>
<evidence type="ECO:0000313" key="2">
    <source>
        <dbReference type="Proteomes" id="UP001153076"/>
    </source>
</evidence>
<protein>
    <submittedName>
        <fullName evidence="1">Uncharacterized protein</fullName>
    </submittedName>
</protein>
<dbReference type="PANTHER" id="PTHR46328">
    <property type="entry name" value="FAR-RED IMPAIRED RESPONSIVE (FAR1) FAMILY PROTEIN-RELATED"/>
    <property type="match status" value="1"/>
</dbReference>
<proteinExistence type="predicted"/>
<dbReference type="EMBL" id="JAKOGI010000148">
    <property type="protein sequence ID" value="KAJ8442010.1"/>
    <property type="molecule type" value="Genomic_DNA"/>
</dbReference>
<sequence>MRFQNIEDALTFYKRYANCVGFSVRKCYNTKNKSGKFGREPRKTPPQSAVALANAITRARKNVEERKVKQRRFETREGCNVLMVVGSKNDSQFESLKEIPACFKVDRWTKLVAKKLIFELDIIVSTGCAQVGQQNKLQYVINPAESIQQQLEKVLVEHIWVI</sequence>
<dbReference type="AlphaFoldDB" id="A0A9Q1KEH1"/>
<name>A0A9Q1KEH1_9CARY</name>
<comment type="caution">
    <text evidence="1">The sequence shown here is derived from an EMBL/GenBank/DDBJ whole genome shotgun (WGS) entry which is preliminary data.</text>
</comment>
<keyword evidence="2" id="KW-1185">Reference proteome</keyword>
<organism evidence="1 2">
    <name type="scientific">Carnegiea gigantea</name>
    <dbReference type="NCBI Taxonomy" id="171969"/>
    <lineage>
        <taxon>Eukaryota</taxon>
        <taxon>Viridiplantae</taxon>
        <taxon>Streptophyta</taxon>
        <taxon>Embryophyta</taxon>
        <taxon>Tracheophyta</taxon>
        <taxon>Spermatophyta</taxon>
        <taxon>Magnoliopsida</taxon>
        <taxon>eudicotyledons</taxon>
        <taxon>Gunneridae</taxon>
        <taxon>Pentapetalae</taxon>
        <taxon>Caryophyllales</taxon>
        <taxon>Cactineae</taxon>
        <taxon>Cactaceae</taxon>
        <taxon>Cactoideae</taxon>
        <taxon>Echinocereeae</taxon>
        <taxon>Carnegiea</taxon>
    </lineage>
</organism>
<dbReference type="PANTHER" id="PTHR46328:SF27">
    <property type="entry name" value="OS12G0287500 PROTEIN"/>
    <property type="match status" value="1"/>
</dbReference>
<evidence type="ECO:0000313" key="1">
    <source>
        <dbReference type="EMBL" id="KAJ8442010.1"/>
    </source>
</evidence>
<dbReference type="Proteomes" id="UP001153076">
    <property type="component" value="Unassembled WGS sequence"/>
</dbReference>
<accession>A0A9Q1KEH1</accession>
<reference evidence="1" key="1">
    <citation type="submission" date="2022-04" db="EMBL/GenBank/DDBJ databases">
        <title>Carnegiea gigantea Genome sequencing and assembly v2.</title>
        <authorList>
            <person name="Copetti D."/>
            <person name="Sanderson M.J."/>
            <person name="Burquez A."/>
            <person name="Wojciechowski M.F."/>
        </authorList>
    </citation>
    <scope>NUCLEOTIDE SEQUENCE</scope>
    <source>
        <strain evidence="1">SGP5-SGP5p</strain>
        <tissue evidence="1">Aerial part</tissue>
    </source>
</reference>